<evidence type="ECO:0000256" key="1">
    <source>
        <dbReference type="SAM" id="MobiDB-lite"/>
    </source>
</evidence>
<feature type="compositionally biased region" description="Low complexity" evidence="1">
    <location>
        <begin position="319"/>
        <end position="334"/>
    </location>
</feature>
<dbReference type="Proteomes" id="UP001151582">
    <property type="component" value="Unassembled WGS sequence"/>
</dbReference>
<feature type="compositionally biased region" description="Low complexity" evidence="1">
    <location>
        <begin position="258"/>
        <end position="276"/>
    </location>
</feature>
<dbReference type="AlphaFoldDB" id="A0A9W8E925"/>
<feature type="region of interest" description="Disordered" evidence="1">
    <location>
        <begin position="1"/>
        <end position="81"/>
    </location>
</feature>
<feature type="region of interest" description="Disordered" evidence="1">
    <location>
        <begin position="423"/>
        <end position="455"/>
    </location>
</feature>
<feature type="compositionally biased region" description="Polar residues" evidence="1">
    <location>
        <begin position="223"/>
        <end position="233"/>
    </location>
</feature>
<proteinExistence type="predicted"/>
<feature type="compositionally biased region" description="Polar residues" evidence="1">
    <location>
        <begin position="337"/>
        <end position="351"/>
    </location>
</feature>
<gene>
    <name evidence="2" type="ORF">H4R34_003427</name>
</gene>
<evidence type="ECO:0000313" key="2">
    <source>
        <dbReference type="EMBL" id="KAJ1977853.1"/>
    </source>
</evidence>
<protein>
    <submittedName>
        <fullName evidence="2">Uncharacterized protein</fullName>
    </submittedName>
</protein>
<evidence type="ECO:0000313" key="3">
    <source>
        <dbReference type="Proteomes" id="UP001151582"/>
    </source>
</evidence>
<feature type="compositionally biased region" description="Pro residues" evidence="1">
    <location>
        <begin position="243"/>
        <end position="257"/>
    </location>
</feature>
<dbReference type="EMBL" id="JANBQB010000316">
    <property type="protein sequence ID" value="KAJ1977853.1"/>
    <property type="molecule type" value="Genomic_DNA"/>
</dbReference>
<feature type="compositionally biased region" description="Low complexity" evidence="1">
    <location>
        <begin position="426"/>
        <end position="443"/>
    </location>
</feature>
<dbReference type="OrthoDB" id="5599957at2759"/>
<feature type="compositionally biased region" description="Low complexity" evidence="1">
    <location>
        <begin position="211"/>
        <end position="222"/>
    </location>
</feature>
<feature type="compositionally biased region" description="Low complexity" evidence="1">
    <location>
        <begin position="70"/>
        <end position="81"/>
    </location>
</feature>
<keyword evidence="3" id="KW-1185">Reference proteome</keyword>
<accession>A0A9W8E925</accession>
<comment type="caution">
    <text evidence="2">The sequence shown here is derived from an EMBL/GenBank/DDBJ whole genome shotgun (WGS) entry which is preliminary data.</text>
</comment>
<sequence length="455" mass="50448">MASPTSSPKQLPGLPQPLNSPPMSMTSVPVDEHRPASEPTSTPRASSIPPLSSRRPHWDSAPSFHPYERPTTPTQQSPTMQPVPVDVAAKYAQRDLFPRLVKKSRASRSPNWAYNEKIALTELVLKYMPQITNQEDDWHIITKTVREKYGRSLEVAQVKQQVRDLKKWYFRMVSRPRHSQEPAIAWKELFTLLKELTDYEPILKQQLSDAPGESGQSGSPSQTALQPSGSDTSPGRMAAPSAQPQPPRSPHPIPIPQPQRVLVSSQQQGSGSYSSGVPHSRTLNLPDPRPIFSRSGPELASRALPVNPDNLPSPPPPLASSSPPRSIQRSPARPTYGASSVTPASGNTPLAQTAARASPTVPPTEYQRYMEQRLRTLERQLAESSQALQISANRQRRLESSLESLHHQHYQLLQRHERMEQYLVSRGGLARRPQPQPQLQGAAQPPPPPPPSSRF</sequence>
<name>A0A9W8E925_9FUNG</name>
<feature type="compositionally biased region" description="Pro residues" evidence="1">
    <location>
        <begin position="444"/>
        <end position="455"/>
    </location>
</feature>
<reference evidence="2" key="1">
    <citation type="submission" date="2022-07" db="EMBL/GenBank/DDBJ databases">
        <title>Phylogenomic reconstructions and comparative analyses of Kickxellomycotina fungi.</title>
        <authorList>
            <person name="Reynolds N.K."/>
            <person name="Stajich J.E."/>
            <person name="Barry K."/>
            <person name="Grigoriev I.V."/>
            <person name="Crous P."/>
            <person name="Smith M.E."/>
        </authorList>
    </citation>
    <scope>NUCLEOTIDE SEQUENCE</scope>
    <source>
        <strain evidence="2">RSA 567</strain>
    </source>
</reference>
<feature type="region of interest" description="Disordered" evidence="1">
    <location>
        <begin position="208"/>
        <end position="364"/>
    </location>
</feature>
<organism evidence="2 3">
    <name type="scientific">Dimargaris verticillata</name>
    <dbReference type="NCBI Taxonomy" id="2761393"/>
    <lineage>
        <taxon>Eukaryota</taxon>
        <taxon>Fungi</taxon>
        <taxon>Fungi incertae sedis</taxon>
        <taxon>Zoopagomycota</taxon>
        <taxon>Kickxellomycotina</taxon>
        <taxon>Dimargaritomycetes</taxon>
        <taxon>Dimargaritales</taxon>
        <taxon>Dimargaritaceae</taxon>
        <taxon>Dimargaris</taxon>
    </lineage>
</organism>